<dbReference type="NCBIfam" id="NF006689">
    <property type="entry name" value="PRK09237.1"/>
    <property type="match status" value="1"/>
</dbReference>
<feature type="compositionally biased region" description="Basic and acidic residues" evidence="1">
    <location>
        <begin position="388"/>
        <end position="400"/>
    </location>
</feature>
<dbReference type="Gene3D" id="3.20.20.140">
    <property type="entry name" value="Metal-dependent hydrolases"/>
    <property type="match status" value="1"/>
</dbReference>
<feature type="domain" description="Amidohydrolase 3" evidence="2">
    <location>
        <begin position="308"/>
        <end position="379"/>
    </location>
</feature>
<dbReference type="Gene3D" id="2.30.40.10">
    <property type="entry name" value="Urease, subunit C, domain 1"/>
    <property type="match status" value="1"/>
</dbReference>
<sequence length="411" mass="43044">MTDLDLLLTGGRLLDLDTGATAPVTVGVAGDRIAHLAPAAPERPARRTVDLDGALVLPGLVDLHTHVYRAGSRLGITADRVAARSGVTTWVDAGTAGAGTIEGLVRDVVERAAVRIRPFLNLSYIGLAAADMPTREIGELWDPRLADLAAVLRAGRELPGAIRGVKLRASANACGDSGPVVLPIAREAADALGVPLMVHLGMAPPTLTEVLPHLRAGDILTHCFHPHPGGHVLTPAGGIRPQVREAVDRGVRLDVGHGGASLAYRTARVALDAGLAPHTISSDIHAHSISGPVPDLLRVLETFLALGLPLHEVLARATRAPADVLGEPDLGRLAVGGPADVAVLRPVDEPLRLRDMTGETLTGGTRLRHVLTVVRGRVLDPDAAGPAEGRDSPWLHRFQENDPPTDQEVIP</sequence>
<dbReference type="InterPro" id="IPR032466">
    <property type="entry name" value="Metal_Hydrolase"/>
</dbReference>
<dbReference type="SUPFAM" id="SSF51338">
    <property type="entry name" value="Composite domain of metallo-dependent hydrolases"/>
    <property type="match status" value="1"/>
</dbReference>
<feature type="domain" description="Amidohydrolase 3" evidence="2">
    <location>
        <begin position="47"/>
        <end position="92"/>
    </location>
</feature>
<dbReference type="PANTHER" id="PTHR42717:SF1">
    <property type="entry name" value="IMIDAZOLONEPROPIONASE AND RELATED AMIDOHYDROLASES"/>
    <property type="match status" value="1"/>
</dbReference>
<evidence type="ECO:0000313" key="4">
    <source>
        <dbReference type="Proteomes" id="UP001230908"/>
    </source>
</evidence>
<evidence type="ECO:0000256" key="1">
    <source>
        <dbReference type="SAM" id="MobiDB-lite"/>
    </source>
</evidence>
<dbReference type="InterPro" id="IPR020043">
    <property type="entry name" value="Deacetylase_Atu3266-like"/>
</dbReference>
<dbReference type="Pfam" id="PF07969">
    <property type="entry name" value="Amidohydro_3"/>
    <property type="match status" value="2"/>
</dbReference>
<gene>
    <name evidence="3" type="ORF">RB614_03755</name>
</gene>
<dbReference type="EMBL" id="JAVHUY010000003">
    <property type="protein sequence ID" value="MDQ7903629.1"/>
    <property type="molecule type" value="Genomic_DNA"/>
</dbReference>
<accession>A0ABU0Z9C1</accession>
<feature type="region of interest" description="Disordered" evidence="1">
    <location>
        <begin position="380"/>
        <end position="411"/>
    </location>
</feature>
<dbReference type="InterPro" id="IPR011059">
    <property type="entry name" value="Metal-dep_hydrolase_composite"/>
</dbReference>
<dbReference type="InterPro" id="IPR013108">
    <property type="entry name" value="Amidohydro_3"/>
</dbReference>
<evidence type="ECO:0000259" key="2">
    <source>
        <dbReference type="Pfam" id="PF07969"/>
    </source>
</evidence>
<dbReference type="PANTHER" id="PTHR42717">
    <property type="entry name" value="DIHYDROOROTASE-RELATED"/>
    <property type="match status" value="1"/>
</dbReference>
<evidence type="ECO:0000313" key="3">
    <source>
        <dbReference type="EMBL" id="MDQ7903629.1"/>
    </source>
</evidence>
<keyword evidence="4" id="KW-1185">Reference proteome</keyword>
<dbReference type="PIRSF" id="PIRSF039004">
    <property type="entry name" value="ADE_EF_0837"/>
    <property type="match status" value="1"/>
</dbReference>
<dbReference type="SUPFAM" id="SSF51556">
    <property type="entry name" value="Metallo-dependent hydrolases"/>
    <property type="match status" value="1"/>
</dbReference>
<comment type="caution">
    <text evidence="3">The sequence shown here is derived from an EMBL/GenBank/DDBJ whole genome shotgun (WGS) entry which is preliminary data.</text>
</comment>
<proteinExistence type="predicted"/>
<name>A0ABU0Z9C1_9ACTN</name>
<protein>
    <submittedName>
        <fullName evidence="3">Amidohydrolase/deacetylase family metallohydrolase</fullName>
    </submittedName>
</protein>
<organism evidence="3 4">
    <name type="scientific">Phytohabitans maris</name>
    <dbReference type="NCBI Taxonomy" id="3071409"/>
    <lineage>
        <taxon>Bacteria</taxon>
        <taxon>Bacillati</taxon>
        <taxon>Actinomycetota</taxon>
        <taxon>Actinomycetes</taxon>
        <taxon>Micromonosporales</taxon>
        <taxon>Micromonosporaceae</taxon>
    </lineage>
</organism>
<reference evidence="3 4" key="1">
    <citation type="submission" date="2023-08" db="EMBL/GenBank/DDBJ databases">
        <title>Phytohabitans sansha sp. nov., isolated from marine sediment.</title>
        <authorList>
            <person name="Zhao Y."/>
            <person name="Yi K."/>
        </authorList>
    </citation>
    <scope>NUCLEOTIDE SEQUENCE [LARGE SCALE GENOMIC DNA]</scope>
    <source>
        <strain evidence="3 4">ZYX-F-186</strain>
    </source>
</reference>
<dbReference type="RefSeq" id="WP_308710906.1">
    <property type="nucleotide sequence ID" value="NZ_JAVHUY010000003.1"/>
</dbReference>
<dbReference type="Proteomes" id="UP001230908">
    <property type="component" value="Unassembled WGS sequence"/>
</dbReference>